<reference evidence="2" key="1">
    <citation type="submission" date="2021-05" db="EMBL/GenBank/DDBJ databases">
        <authorList>
            <person name="Pietrasiak N."/>
            <person name="Ward R."/>
            <person name="Stajich J.E."/>
            <person name="Kurbessoian T."/>
        </authorList>
    </citation>
    <scope>NUCLEOTIDE SEQUENCE</scope>
    <source>
        <strain evidence="2">CPER-KK1</strain>
    </source>
</reference>
<feature type="transmembrane region" description="Helical" evidence="1">
    <location>
        <begin position="507"/>
        <end position="526"/>
    </location>
</feature>
<feature type="transmembrane region" description="Helical" evidence="1">
    <location>
        <begin position="206"/>
        <end position="226"/>
    </location>
</feature>
<feature type="transmembrane region" description="Helical" evidence="1">
    <location>
        <begin position="265"/>
        <end position="285"/>
    </location>
</feature>
<gene>
    <name evidence="2" type="ORF">KME25_13080</name>
</gene>
<evidence type="ECO:0000256" key="1">
    <source>
        <dbReference type="SAM" id="Phobius"/>
    </source>
</evidence>
<organism evidence="2 3">
    <name type="scientific">Symplocastrum torsivum CPER-KK1</name>
    <dbReference type="NCBI Taxonomy" id="450513"/>
    <lineage>
        <taxon>Bacteria</taxon>
        <taxon>Bacillati</taxon>
        <taxon>Cyanobacteriota</taxon>
        <taxon>Cyanophyceae</taxon>
        <taxon>Oscillatoriophycideae</taxon>
        <taxon>Oscillatoriales</taxon>
        <taxon>Microcoleaceae</taxon>
        <taxon>Symplocastrum</taxon>
    </lineage>
</organism>
<keyword evidence="1" id="KW-0472">Membrane</keyword>
<dbReference type="GO" id="GO:0015813">
    <property type="term" value="P:L-glutamate transmembrane transport"/>
    <property type="evidence" value="ECO:0007669"/>
    <property type="project" value="InterPro"/>
</dbReference>
<keyword evidence="1" id="KW-1133">Transmembrane helix</keyword>
<feature type="transmembrane region" description="Helical" evidence="1">
    <location>
        <begin position="120"/>
        <end position="143"/>
    </location>
</feature>
<keyword evidence="1" id="KW-0812">Transmembrane</keyword>
<dbReference type="GO" id="GO:0015501">
    <property type="term" value="F:glutamate:sodium symporter activity"/>
    <property type="evidence" value="ECO:0007669"/>
    <property type="project" value="InterPro"/>
</dbReference>
<dbReference type="InterPro" id="IPR004445">
    <property type="entry name" value="GltS"/>
</dbReference>
<protein>
    <submittedName>
        <fullName evidence="2">Sodium:glutamate symporter</fullName>
    </submittedName>
</protein>
<feature type="transmembrane region" description="Helical" evidence="1">
    <location>
        <begin position="532"/>
        <end position="553"/>
    </location>
</feature>
<dbReference type="Pfam" id="PF03616">
    <property type="entry name" value="Glt_symporter"/>
    <property type="match status" value="1"/>
</dbReference>
<dbReference type="AlphaFoldDB" id="A0A951PKT0"/>
<dbReference type="GO" id="GO:0016020">
    <property type="term" value="C:membrane"/>
    <property type="evidence" value="ECO:0007669"/>
    <property type="project" value="InterPro"/>
</dbReference>
<dbReference type="PANTHER" id="PTHR36178">
    <property type="entry name" value="SLR0625 PROTEIN"/>
    <property type="match status" value="1"/>
</dbReference>
<dbReference type="Proteomes" id="UP000753908">
    <property type="component" value="Unassembled WGS sequence"/>
</dbReference>
<comment type="caution">
    <text evidence="2">The sequence shown here is derived from an EMBL/GenBank/DDBJ whole genome shotgun (WGS) entry which is preliminary data.</text>
</comment>
<evidence type="ECO:0000313" key="2">
    <source>
        <dbReference type="EMBL" id="MBW4545362.1"/>
    </source>
</evidence>
<proteinExistence type="predicted"/>
<accession>A0A951PKT0</accession>
<reference evidence="2" key="2">
    <citation type="journal article" date="2022" name="Microbiol. Resour. Announc.">
        <title>Metagenome Sequencing to Explore Phylogenomics of Terrestrial Cyanobacteria.</title>
        <authorList>
            <person name="Ward R.D."/>
            <person name="Stajich J.E."/>
            <person name="Johansen J.R."/>
            <person name="Huntemann M."/>
            <person name="Clum A."/>
            <person name="Foster B."/>
            <person name="Foster B."/>
            <person name="Roux S."/>
            <person name="Palaniappan K."/>
            <person name="Varghese N."/>
            <person name="Mukherjee S."/>
            <person name="Reddy T.B.K."/>
            <person name="Daum C."/>
            <person name="Copeland A."/>
            <person name="Chen I.A."/>
            <person name="Ivanova N.N."/>
            <person name="Kyrpides N.C."/>
            <person name="Shapiro N."/>
            <person name="Eloe-Fadrosh E.A."/>
            <person name="Pietrasiak N."/>
        </authorList>
    </citation>
    <scope>NUCLEOTIDE SEQUENCE</scope>
    <source>
        <strain evidence="2">CPER-KK1</strain>
    </source>
</reference>
<feature type="transmembrane region" description="Helical" evidence="1">
    <location>
        <begin position="91"/>
        <end position="108"/>
    </location>
</feature>
<feature type="transmembrane region" description="Helical" evidence="1">
    <location>
        <begin position="413"/>
        <end position="431"/>
    </location>
</feature>
<feature type="transmembrane region" description="Helical" evidence="1">
    <location>
        <begin position="50"/>
        <end position="71"/>
    </location>
</feature>
<feature type="transmembrane region" description="Helical" evidence="1">
    <location>
        <begin position="329"/>
        <end position="352"/>
    </location>
</feature>
<feature type="transmembrane region" description="Helical" evidence="1">
    <location>
        <begin position="437"/>
        <end position="458"/>
    </location>
</feature>
<evidence type="ECO:0000313" key="3">
    <source>
        <dbReference type="Proteomes" id="UP000753908"/>
    </source>
</evidence>
<sequence length="565" mass="60585">MKTAFFIREKAVFNIKNISLIVSRIRQVIRQPVEQLRLCSRLIQQSSTWLNLPLPGSIICGAGFLLLGPWGFSVLAQEAADQKPSYDFQDVFLAFVLLGFLILVGRLIRQSIPLLQALFLPSSIVAGVVALLLGPSALGAIASSVAGKEFFLANGIFPPEVQAVWSAVPGVFINIVFAAIFLGEFIPSPREIWRVAAPQVAFGQTIAWGQYVVGLLLAITVLTPIFKLDPIAGALIEIAFEGGHGTAAGMAQTLTNLGFEAGPDLALGLATVGIVTGVLAGVFLANWGRKKGYIPTDYQGDVELEEASDGHPDQSPEAKAARARRARTLLIDPMSLHFGFVGLAIGIGWLILQALTFIESVTWNRGGNGLEILSAIPLFPLALVGGIIVQIVLTRLGRSYLINRQLMNRIGGVALDATIVTALASISLAVLGSNIGAFLVLSIAGILWNVIVFIYLAPRMIPTYWFERGIGDMGQSMGVTATGLLLMRMVDPSNRSGAFESFAYKQLFFEPIVGGGLFTAAAPPLINRFGPIPVLLLTSVILAFWLIFGLLNYRQITSSMEAKQG</sequence>
<feature type="transmembrane region" description="Helical" evidence="1">
    <location>
        <begin position="372"/>
        <end position="393"/>
    </location>
</feature>
<feature type="transmembrane region" description="Helical" evidence="1">
    <location>
        <begin position="163"/>
        <end position="186"/>
    </location>
</feature>
<name>A0A951PKT0_9CYAN</name>
<dbReference type="PANTHER" id="PTHR36178:SF1">
    <property type="entry name" value="SODIUM_GLUTAMATE SYMPORTER"/>
    <property type="match status" value="1"/>
</dbReference>
<dbReference type="EMBL" id="JAHHIF010000014">
    <property type="protein sequence ID" value="MBW4545362.1"/>
    <property type="molecule type" value="Genomic_DNA"/>
</dbReference>